<organism evidence="1 2">
    <name type="scientific">Acidisarcina polymorpha</name>
    <dbReference type="NCBI Taxonomy" id="2211140"/>
    <lineage>
        <taxon>Bacteria</taxon>
        <taxon>Pseudomonadati</taxon>
        <taxon>Acidobacteriota</taxon>
        <taxon>Terriglobia</taxon>
        <taxon>Terriglobales</taxon>
        <taxon>Acidobacteriaceae</taxon>
        <taxon>Acidisarcina</taxon>
    </lineage>
</organism>
<evidence type="ECO:0000313" key="1">
    <source>
        <dbReference type="EMBL" id="AXC15720.1"/>
    </source>
</evidence>
<evidence type="ECO:0000313" key="2">
    <source>
        <dbReference type="Proteomes" id="UP000253606"/>
    </source>
</evidence>
<keyword evidence="2" id="KW-1185">Reference proteome</keyword>
<protein>
    <submittedName>
        <fullName evidence="1">Uncharacterized protein</fullName>
    </submittedName>
</protein>
<dbReference type="Proteomes" id="UP000253606">
    <property type="component" value="Chromosome"/>
</dbReference>
<accession>A0A2Z5G9Y1</accession>
<sequence>MKNHVCVAIRINYLNEKVTDLVMFRGVIEKYLCSDREIYLHGLTYIQRYYLPPHL</sequence>
<gene>
    <name evidence="1" type="ORF">ACPOL_6494</name>
</gene>
<dbReference type="KEGG" id="abas:ACPOL_6494"/>
<name>A0A2Z5G9Y1_9BACT</name>
<reference evidence="1 2" key="1">
    <citation type="journal article" date="2018" name="Front. Microbiol.">
        <title>Hydrolytic Capabilities as a Key to Environmental Success: Chitinolytic and Cellulolytic Acidobacteria From Acidic Sub-arctic Soils and Boreal Peatlands.</title>
        <authorList>
            <person name="Belova S.E."/>
            <person name="Ravin N.V."/>
            <person name="Pankratov T.A."/>
            <person name="Rakitin A.L."/>
            <person name="Ivanova A.A."/>
            <person name="Beletsky A.V."/>
            <person name="Mardanov A.V."/>
            <person name="Sinninghe Damste J.S."/>
            <person name="Dedysh S.N."/>
        </authorList>
    </citation>
    <scope>NUCLEOTIDE SEQUENCE [LARGE SCALE GENOMIC DNA]</scope>
    <source>
        <strain evidence="1 2">SBC82</strain>
    </source>
</reference>
<proteinExistence type="predicted"/>
<dbReference type="AlphaFoldDB" id="A0A2Z5G9Y1"/>
<dbReference type="EMBL" id="CP030840">
    <property type="protein sequence ID" value="AXC15720.1"/>
    <property type="molecule type" value="Genomic_DNA"/>
</dbReference>